<dbReference type="EMBL" id="HQ633062">
    <property type="protein sequence ID" value="AFK66489.1"/>
    <property type="molecule type" value="Genomic_DNA"/>
</dbReference>
<name>I3ULX4_9CAUD</name>
<evidence type="ECO:0008006" key="3">
    <source>
        <dbReference type="Google" id="ProtNLM"/>
    </source>
</evidence>
<evidence type="ECO:0000313" key="2">
    <source>
        <dbReference type="Proteomes" id="UP000297819"/>
    </source>
</evidence>
<dbReference type="Proteomes" id="UP000297819">
    <property type="component" value="Segment"/>
</dbReference>
<reference evidence="1 2" key="1">
    <citation type="submission" date="2010-10" db="EMBL/GenBank/DDBJ databases">
        <title>The Genome Sequence of Synechococcus phage S-CBP3.</title>
        <authorList>
            <consortium name="The Broad Institute Genome Sequencing Platform"/>
            <person name="Henn M.R."/>
            <person name="Chen F."/>
            <person name="Wang K."/>
            <person name="Levin J."/>
            <person name="Malboeuf C."/>
            <person name="Casali M."/>
            <person name="Russ C."/>
            <person name="Lennon N."/>
            <person name="Chapman S.B."/>
            <person name="Erlich R."/>
            <person name="Young S.K."/>
            <person name="Yandava C."/>
            <person name="Zeng Q."/>
            <person name="Alvarado L."/>
            <person name="Anderson S."/>
            <person name="Berlin A."/>
            <person name="Chen Z."/>
            <person name="Freedman E."/>
            <person name="Gellesch M."/>
            <person name="Goldberg J."/>
            <person name="Green L."/>
            <person name="Griggs A."/>
            <person name="Gujja S."/>
            <person name="Heilman E.R."/>
            <person name="Heiman D."/>
            <person name="Hollinger A."/>
            <person name="Howarth C."/>
            <person name="Larson L."/>
            <person name="Mehta T."/>
            <person name="Pearson M."/>
            <person name="Roberts A."/>
            <person name="Ryan E."/>
            <person name="Saif S."/>
            <person name="Shea T."/>
            <person name="Shenoy N."/>
            <person name="Sisk P."/>
            <person name="Stolte C."/>
            <person name="Sykes S."/>
            <person name="White J."/>
            <person name="Haas B."/>
            <person name="Nusbaum C."/>
            <person name="Birren B."/>
        </authorList>
    </citation>
    <scope>NUCLEOTIDE SEQUENCE [LARGE SCALE GENOMIC DNA]</scope>
    <source>
        <strain evidence="1 2">S-CBP3</strain>
    </source>
</reference>
<accession>I3ULX4</accession>
<evidence type="ECO:0000313" key="1">
    <source>
        <dbReference type="EMBL" id="AFK66489.1"/>
    </source>
</evidence>
<proteinExistence type="predicted"/>
<gene>
    <name evidence="1" type="ORF">SYPG_00039</name>
</gene>
<organism evidence="1 2">
    <name type="scientific">Synechococcus phage S-CBP3</name>
    <dbReference type="NCBI Taxonomy" id="756276"/>
    <lineage>
        <taxon>Viruses</taxon>
        <taxon>Duplodnaviria</taxon>
        <taxon>Heunggongvirae</taxon>
        <taxon>Uroviricota</taxon>
        <taxon>Caudoviricetes</taxon>
        <taxon>Autographivirales</taxon>
        <taxon>Lirvirus</taxon>
        <taxon>Lirvirus SCBP3</taxon>
    </lineage>
</organism>
<protein>
    <recommendedName>
        <fullName evidence="3">Internal virion protein</fullName>
    </recommendedName>
</protein>
<keyword evidence="2" id="KW-1185">Reference proteome</keyword>
<sequence length="873" mass="97584">MKDFNKTLDDMRNMLYEGQKFLGEEEWYVGAQAFRRAFDIIFDPDKMKASAMLTQNAADNAVDASRAAILIGDIADTTRQQEMAFENLQLLAGEIRANQYIAGKSLQMKKLVKEGDHPKVVAYLANLKDEFAEAIVEQKAKGKKVVDTMKAINKENPEYLKAFNYAYDATNGDVDELFKLQRYAEENIGLIKKAFIDGDPSVPSQVVRGLQAVRYNHVLSGLSAVRAGVGNAVMTVAKPVSVLAGAVASDPTGQKGVLKRALYTYGGVAENIKRAFKHMGQEWRLANSAPAEAMLRGRADLAQSKLENFEVMEAMSEAWRAEGKNGKVAMWNFAKVLSWYNNNPFVRYGTNAMYALDGFMQSMMASGVARAKAYDELFSKTRGAFDGNEFNKLQQKLYSESFDESGMLTNKAAKFASSELALNLDNEIVSRLEHLMEKVPFMRSLFMFPRTGVNALELGWSYNPMSGLGLAMGRARKVLSAKTVDEMTEALAEHGLEYTDEAFHSLKSEYVGRQLMGSAVVLGAGLWAAEGNLTGNGPQDAAEKKRMQDIGWKPLSIRNPVTGEWVSYQGLEPFDTLLGLVGDWAFNAERVDQAWSEDIGRKIAYSISMNIANKTFLSGFEPLVSMLSGDEGAWNRFMAMQADSMLPYTGARSLLSKAITPQLKDVENDFFAYLANRNKFLFSGNEMLKDQLDIYTGQPINYHEPMTAGMNAMLPFFKSNGGMEPWRQWLLRTGWDNLQTVRLNPSTGEPLTPEQRQKVNNWIAQNADLKGQIEGMMNQKDSFWNSKIKEYVKERGQQTQKEFPIKDLVVHRELDRIHNQAFKMAFAALEQEDATFAVIGGLKKRRSQRLGVGDLRGASDDATQVQELLQLRN</sequence>